<name>A0A0F7V126_TOXGV</name>
<feature type="compositionally biased region" description="Basic and acidic residues" evidence="1">
    <location>
        <begin position="862"/>
        <end position="885"/>
    </location>
</feature>
<feature type="region of interest" description="Disordered" evidence="1">
    <location>
        <begin position="245"/>
        <end position="267"/>
    </location>
</feature>
<proteinExistence type="predicted"/>
<feature type="compositionally biased region" description="Basic and acidic residues" evidence="1">
    <location>
        <begin position="828"/>
        <end position="841"/>
    </location>
</feature>
<gene>
    <name evidence="2" type="ORF">BN1205_046350</name>
</gene>
<feature type="compositionally biased region" description="Polar residues" evidence="1">
    <location>
        <begin position="1647"/>
        <end position="1658"/>
    </location>
</feature>
<dbReference type="EMBL" id="LN714496">
    <property type="protein sequence ID" value="CEL73845.1"/>
    <property type="molecule type" value="Genomic_DNA"/>
</dbReference>
<feature type="region of interest" description="Disordered" evidence="1">
    <location>
        <begin position="2137"/>
        <end position="2292"/>
    </location>
</feature>
<feature type="compositionally biased region" description="Polar residues" evidence="1">
    <location>
        <begin position="2255"/>
        <end position="2266"/>
    </location>
</feature>
<feature type="region of interest" description="Disordered" evidence="1">
    <location>
        <begin position="1131"/>
        <end position="1157"/>
    </location>
</feature>
<feature type="compositionally biased region" description="Polar residues" evidence="1">
    <location>
        <begin position="1083"/>
        <end position="1092"/>
    </location>
</feature>
<sequence length="2352" mass="255327">MRRSRASAWARDPDSVYAKGIYPRGTFYTGSTKRSSTGASTRIANSDYSLMLDEDGAAKLLGATADADDDVVVQYIPFRRTRSTGNRGSFCFFSSDEIARDTFPLSERNIASADRKRSTSSMRIPVDRIPQPASNQSLLSGRRTNTRNQSISVTVRPEWDEDKTVAYVESENTARCHPRRTVAQQVSIPLTQDGFTDTDNENDQIMYVPVRRSTARQLRFCSVPVAPPSRRSAMESRSVRPYASEMTSAVRCPTPSRRNYGGSEASLGEDSPVLIHAALRGTTDGYMDDEDCSFDHKRMRQRAAGKRFGYNPDSLPSCRLSAVAPGGSKPVGVVRIPPGARQRTGFARRSTRIAATKVRPSTNLVVLERRPRPVSRDEVGDSEKYEPVDVSMSSTSSSTELYEAGREPSYSSSRRFVGELDYDEMPIPFVYMPVSDSSLCDTNTAGRTSLRPPPGTGGATGGKYASARAVAGQRRSDTRVRGAFFSARGPSASTPDDTDIESGNGEPVDYSPGVNTSGGSFGVSLQKRPSNSTLTGVAALSMADIPLVAAEGSNMMGRRVHPNRVASTLTAQLDPLMLTGRSEDLDERPASQAPRRSVHTQVSDEHEDGIVLVPVRRSVARGEGKEQTKFQAVSRIQDKDEDSWEHENKKASTVQQGFAPVPPQCISSAPAETSVASRKPSGSANTRRKSSVPAVVNDASIIIGSGSVLRQGCYEPDQEWQDTGVVANTSQLKGDAETATVRPRGAFRKSSCERARSVVPLASQAKKKVELLDDAKHLTSDVRSLSKGALGRTLQASKRPELLRQNASSRYSSRQSSLPVAAGQNDGVQHRSSERDVREGRGVPLSAAPVGEPPRSHRRQLQRGDELSDDNAHFDHGESSVEKRRCQTGLGGRRSTRLQGSAAAVRAATGRSIAAVEDTKESEAPDVETGVERGEYPEEVSALASCRSVRHSNKGRGRVTMGVSPATDQYLLRSSQVYGCRKTMRFAADGNGDEYEESRRKAASWAATPRDSFGGKRSVQENLFTDSDQEEECDGEEGNQTSDNADDFAGGEVASTYDASDSIQAAQEDENGTILVPLRSTRRQTNSSTPRRMSTRVRESESNPSTRKTSSGCCCGFMCCCGPEVLADTPGDSPDMSLATPPQPKDAREKQPKDPLRISITQKRCGQNDVTGEASHNLVTSTRRATLQLPFVTAPRNVCKATEMTLDTRSLQPPLFNYSLYFFPTQNTCSSLRTRKCFSQSDYLRHSISRELTSRMLSSTSTADQQSSCSSLTRSSQLSRSAPQVTVQVRGTVPPTPPRSPYPVVTQGCSSALPQASSSCPPVGLLNISEHIVAHSSAAKSLNTGRDMDGTPERNQQTRSIPGNCHFGGEGTHRPSQYRSSPPPSAMTAQWKTASVSEAPFSVTEALDSRVTCDAAGKHHHTHIEKELEIQEEGCCVRIGAPLPLSAEAVPNKARDATDCFGTPSLRASVCPSLVERELREGHTSSSLLSREVEGFNQVSLAIPANPFPTTQKAEREEMRSWFCSATIGRAAFSYAPKSHHSSLYSRLPRKFPVFRSSGGLSHRSTALSGAGTATEPSTSCGIESRFHLSRDQGDRLSSCHQGVNVFPHARTSRTLVSRDTWDSVGLCQREEDSRRNSGSECDAPNGNATTDGGSTTHADGRVQHARLQSAQKWESCNSGHTSAEAVATQAAAASFYASSLAKGGFSGEACFFPCSPSPPSSDGRSGTATLVDAWSREGHTENCPYCRPPCGRESVERNRRKPVSGCDEGRTDSSAAATSNRRVIGVSGAATQTKESTGSVDEWGKTECQWGAWWNPRKSCGTARILARCTRSVSPPTRCLGETCSHVQRPDSPVSRTASMAFSLGRKSDTSLTQETRFLLDAPKCVSKYGERFSTSSGQSGTSSALSSHWSLDTRESLCTSLSVLSIPSLPNSFCVSDEGNRDKRQNAARASAATVLRRRAHSRDRCWCVRFCCVYVHSTIHFSSPDGTKNGEVVCSPSSRSRIGSTLFLDHTKTRKETPRHRHRQPVFYNSSLRLTVKRALDNLRKRRATNNSARLCFCNAAASTVCRGHQDYSGWEGLDECKMVESNVGARKWNKGSEKNGSDRTAYAPPSPATRYAPSASPFSSVLHFPSSISSPSSRVSCSSRPSASSSPNGIKKKVDAASCSSVAHNSDSCIRTEDRRQGEEKSTTTANLHMVDERTIMREEHSPICITNDDSQFSRDETERTQPGYSELLHTTEKSHGEAPLRKRSASQENITTNGGESSNDDKGSEKDTVSRQQERKSPLQDGRTGDAFVCVQLEGSSRQRNLQGITGNDAFRRCPSRATPASQPTKHQILLRLVFEDFRGPVA</sequence>
<feature type="compositionally biased region" description="Basic and acidic residues" evidence="1">
    <location>
        <begin position="2238"/>
        <end position="2249"/>
    </location>
</feature>
<feature type="compositionally biased region" description="Low complexity" evidence="1">
    <location>
        <begin position="808"/>
        <end position="817"/>
    </location>
</feature>
<feature type="region of interest" description="Disordered" evidence="1">
    <location>
        <begin position="791"/>
        <end position="898"/>
    </location>
</feature>
<feature type="region of interest" description="Disordered" evidence="1">
    <location>
        <begin position="1006"/>
        <end position="1052"/>
    </location>
</feature>
<feature type="compositionally biased region" description="Low complexity" evidence="1">
    <location>
        <begin position="2137"/>
        <end position="2155"/>
    </location>
</feature>
<feature type="compositionally biased region" description="Polar residues" evidence="1">
    <location>
        <begin position="132"/>
        <end position="147"/>
    </location>
</feature>
<feature type="region of interest" description="Disordered" evidence="1">
    <location>
        <begin position="370"/>
        <end position="406"/>
    </location>
</feature>
<feature type="compositionally biased region" description="Polar residues" evidence="1">
    <location>
        <begin position="2166"/>
        <end position="2177"/>
    </location>
</feature>
<feature type="region of interest" description="Disordered" evidence="1">
    <location>
        <begin position="1340"/>
        <end position="1387"/>
    </location>
</feature>
<feature type="compositionally biased region" description="Polar residues" evidence="1">
    <location>
        <begin position="1102"/>
        <end position="1111"/>
    </location>
</feature>
<organism evidence="2">
    <name type="scientific">Toxoplasma gondii (strain ATCC 50861 / VEG)</name>
    <dbReference type="NCBI Taxonomy" id="432359"/>
    <lineage>
        <taxon>Eukaryota</taxon>
        <taxon>Sar</taxon>
        <taxon>Alveolata</taxon>
        <taxon>Apicomplexa</taxon>
        <taxon>Conoidasida</taxon>
        <taxon>Coccidia</taxon>
        <taxon>Eucoccidiorida</taxon>
        <taxon>Eimeriorina</taxon>
        <taxon>Sarcocystidae</taxon>
        <taxon>Toxoplasma</taxon>
    </lineage>
</organism>
<feature type="region of interest" description="Disordered" evidence="1">
    <location>
        <begin position="1067"/>
        <end position="1111"/>
    </location>
</feature>
<evidence type="ECO:0000313" key="2">
    <source>
        <dbReference type="EMBL" id="CEL73845.1"/>
    </source>
</evidence>
<feature type="region of interest" description="Disordered" evidence="1">
    <location>
        <begin position="2096"/>
        <end position="2123"/>
    </location>
</feature>
<feature type="region of interest" description="Disordered" evidence="1">
    <location>
        <begin position="621"/>
        <end position="691"/>
    </location>
</feature>
<feature type="region of interest" description="Disordered" evidence="1">
    <location>
        <begin position="127"/>
        <end position="147"/>
    </location>
</feature>
<feature type="region of interest" description="Disordered" evidence="1">
    <location>
        <begin position="1630"/>
        <end position="1659"/>
    </location>
</feature>
<feature type="compositionally biased region" description="Acidic residues" evidence="1">
    <location>
        <begin position="1027"/>
        <end position="1037"/>
    </location>
</feature>
<feature type="region of interest" description="Disordered" evidence="1">
    <location>
        <begin position="443"/>
        <end position="529"/>
    </location>
</feature>
<feature type="region of interest" description="Disordered" evidence="1">
    <location>
        <begin position="585"/>
        <end position="608"/>
    </location>
</feature>
<accession>A0A0F7V126</accession>
<feature type="compositionally biased region" description="Basic and acidic residues" evidence="1">
    <location>
        <begin position="2268"/>
        <end position="2287"/>
    </location>
</feature>
<feature type="compositionally biased region" description="Basic and acidic residues" evidence="1">
    <location>
        <begin position="370"/>
        <end position="387"/>
    </location>
</feature>
<feature type="compositionally biased region" description="Basic and acidic residues" evidence="1">
    <location>
        <begin position="2178"/>
        <end position="2190"/>
    </location>
</feature>
<feature type="compositionally biased region" description="Polar residues" evidence="1">
    <location>
        <begin position="665"/>
        <end position="685"/>
    </location>
</feature>
<feature type="compositionally biased region" description="Low complexity" evidence="1">
    <location>
        <begin position="1265"/>
        <end position="1293"/>
    </location>
</feature>
<protein>
    <submittedName>
        <fullName evidence="2">Uncharacterized protein</fullName>
    </submittedName>
</protein>
<feature type="compositionally biased region" description="Basic and acidic residues" evidence="1">
    <location>
        <begin position="2198"/>
        <end position="2210"/>
    </location>
</feature>
<feature type="compositionally biased region" description="Basic and acidic residues" evidence="1">
    <location>
        <begin position="1145"/>
        <end position="1156"/>
    </location>
</feature>
<feature type="region of interest" description="Disordered" evidence="1">
    <location>
        <begin position="1256"/>
        <end position="1306"/>
    </location>
</feature>
<evidence type="ECO:0000256" key="1">
    <source>
        <dbReference type="SAM" id="MobiDB-lite"/>
    </source>
</evidence>
<reference evidence="2" key="1">
    <citation type="journal article" date="2015" name="PLoS ONE">
        <title>Comprehensive Evaluation of Toxoplasma gondii VEG and Neospora caninum LIV Genomes with Tachyzoite Stage Transcriptome and Proteome Defines Novel Transcript Features.</title>
        <authorList>
            <person name="Ramaprasad A."/>
            <person name="Mourier T."/>
            <person name="Naeem R."/>
            <person name="Malas T.B."/>
            <person name="Moussa E."/>
            <person name="Panigrahi A."/>
            <person name="Vermont S.J."/>
            <person name="Otto T.D."/>
            <person name="Wastling J."/>
            <person name="Pain A."/>
        </authorList>
    </citation>
    <scope>NUCLEOTIDE SEQUENCE</scope>
    <source>
        <strain evidence="2">VEG</strain>
    </source>
</reference>